<keyword evidence="2" id="KW-0597">Phosphoprotein</keyword>
<evidence type="ECO:0000313" key="5">
    <source>
        <dbReference type="Proteomes" id="UP000005206"/>
    </source>
</evidence>
<dbReference type="GO" id="GO:0044550">
    <property type="term" value="P:secondary metabolite biosynthetic process"/>
    <property type="evidence" value="ECO:0007669"/>
    <property type="project" value="TreeGrafter"/>
</dbReference>
<protein>
    <recommendedName>
        <fullName evidence="3">AMP-dependent synthetase/ligase domain-containing protein</fullName>
    </recommendedName>
</protein>
<evidence type="ECO:0000256" key="2">
    <source>
        <dbReference type="ARBA" id="ARBA00022553"/>
    </source>
</evidence>
<dbReference type="STRING" id="660122.C7Z3E5"/>
<gene>
    <name evidence="4" type="primary">NhNPS14</name>
    <name evidence="4" type="ORF">NECHADRAFT_106594</name>
</gene>
<dbReference type="PANTHER" id="PTHR45527">
    <property type="entry name" value="NONRIBOSOMAL PEPTIDE SYNTHETASE"/>
    <property type="match status" value="1"/>
</dbReference>
<dbReference type="OMA" id="FVICERK"/>
<sequence>MMTLFSRSSALDLAYVIFTSGSTGDPKGIMIEHRAFASCALRFGSTLGINSDTRSLQFGSHAFGACILEIMTTLIYGGCVCIPSDDDRMSNVPAFINRSKINWMMATPSYMGTFQPEDVPGLQTLVLVGEQMSPSVNAIWASQVQLLDGYGQSGSSSICFVGSISPLGADPNNIGLAVGAHSWIIDPSDPNRLVPIGAIGELVIESPGIARDYIIPPSTEKSPFFGTAPAWYPSKQLPEGLRFYRTGDLARYASDGTVVCLGRMDSQVKIRGQRVELGAVETHLRQQMPDDMSIVVEAVKPSDSPISTVLVAFLIPYIQSGRDISPS</sequence>
<evidence type="ECO:0000313" key="4">
    <source>
        <dbReference type="EMBL" id="EEU41458.1"/>
    </source>
</evidence>
<feature type="domain" description="AMP-dependent synthetase/ligase" evidence="3">
    <location>
        <begin position="9"/>
        <end position="213"/>
    </location>
</feature>
<dbReference type="AlphaFoldDB" id="C7Z3E5"/>
<proteinExistence type="predicted"/>
<dbReference type="EMBL" id="GG698908">
    <property type="protein sequence ID" value="EEU41458.1"/>
    <property type="molecule type" value="Genomic_DNA"/>
</dbReference>
<dbReference type="PANTHER" id="PTHR45527:SF1">
    <property type="entry name" value="FATTY ACID SYNTHASE"/>
    <property type="match status" value="1"/>
</dbReference>
<dbReference type="InterPro" id="IPR000873">
    <property type="entry name" value="AMP-dep_synth/lig_dom"/>
</dbReference>
<dbReference type="InterPro" id="IPR045851">
    <property type="entry name" value="AMP-bd_C_sf"/>
</dbReference>
<dbReference type="RefSeq" id="XP_003047171.1">
    <property type="nucleotide sequence ID" value="XM_003047125.1"/>
</dbReference>
<evidence type="ECO:0000256" key="1">
    <source>
        <dbReference type="ARBA" id="ARBA00022450"/>
    </source>
</evidence>
<dbReference type="InParanoid" id="C7Z3E5"/>
<dbReference type="GO" id="GO:0031177">
    <property type="term" value="F:phosphopantetheine binding"/>
    <property type="evidence" value="ECO:0007669"/>
    <property type="project" value="TreeGrafter"/>
</dbReference>
<keyword evidence="1" id="KW-0596">Phosphopantetheine</keyword>
<dbReference type="Gene3D" id="3.30.300.30">
    <property type="match status" value="1"/>
</dbReference>
<dbReference type="GeneID" id="9675789"/>
<accession>C7Z3E5</accession>
<dbReference type="InterPro" id="IPR042099">
    <property type="entry name" value="ANL_N_sf"/>
</dbReference>
<dbReference type="SUPFAM" id="SSF56801">
    <property type="entry name" value="Acetyl-CoA synthetase-like"/>
    <property type="match status" value="1"/>
</dbReference>
<organism evidence="4 5">
    <name type="scientific">Fusarium vanettenii (strain ATCC MYA-4622 / CBS 123669 / FGSC 9596 / NRRL 45880 / 77-13-4)</name>
    <name type="common">Fusarium solani subsp. pisi</name>
    <dbReference type="NCBI Taxonomy" id="660122"/>
    <lineage>
        <taxon>Eukaryota</taxon>
        <taxon>Fungi</taxon>
        <taxon>Dikarya</taxon>
        <taxon>Ascomycota</taxon>
        <taxon>Pezizomycotina</taxon>
        <taxon>Sordariomycetes</taxon>
        <taxon>Hypocreomycetidae</taxon>
        <taxon>Hypocreales</taxon>
        <taxon>Nectriaceae</taxon>
        <taxon>Fusarium</taxon>
        <taxon>Fusarium solani species complex</taxon>
        <taxon>Fusarium vanettenii</taxon>
    </lineage>
</organism>
<dbReference type="OrthoDB" id="416786at2759"/>
<evidence type="ECO:0000259" key="3">
    <source>
        <dbReference type="Pfam" id="PF00501"/>
    </source>
</evidence>
<dbReference type="KEGG" id="nhe:NECHADRAFT_106594"/>
<dbReference type="eggNOG" id="KOG1178">
    <property type="taxonomic scope" value="Eukaryota"/>
</dbReference>
<dbReference type="InterPro" id="IPR020845">
    <property type="entry name" value="AMP-binding_CS"/>
</dbReference>
<keyword evidence="5" id="KW-1185">Reference proteome</keyword>
<dbReference type="Pfam" id="PF00501">
    <property type="entry name" value="AMP-binding"/>
    <property type="match status" value="1"/>
</dbReference>
<dbReference type="VEuPathDB" id="FungiDB:NECHADRAFT_106594"/>
<dbReference type="GO" id="GO:0043041">
    <property type="term" value="P:amino acid activation for nonribosomal peptide biosynthetic process"/>
    <property type="evidence" value="ECO:0007669"/>
    <property type="project" value="TreeGrafter"/>
</dbReference>
<reference evidence="4 5" key="1">
    <citation type="journal article" date="2009" name="PLoS Genet.">
        <title>The genome of Nectria haematococca: contribution of supernumerary chromosomes to gene expansion.</title>
        <authorList>
            <person name="Coleman J.J."/>
            <person name="Rounsley S.D."/>
            <person name="Rodriguez-Carres M."/>
            <person name="Kuo A."/>
            <person name="Wasmann C.C."/>
            <person name="Grimwood J."/>
            <person name="Schmutz J."/>
            <person name="Taga M."/>
            <person name="White G.J."/>
            <person name="Zhou S."/>
            <person name="Schwartz D.C."/>
            <person name="Freitag M."/>
            <person name="Ma L.J."/>
            <person name="Danchin E.G."/>
            <person name="Henrissat B."/>
            <person name="Coutinho P.M."/>
            <person name="Nelson D.R."/>
            <person name="Straney D."/>
            <person name="Napoli C.A."/>
            <person name="Barker B.M."/>
            <person name="Gribskov M."/>
            <person name="Rep M."/>
            <person name="Kroken S."/>
            <person name="Molnar I."/>
            <person name="Rensing C."/>
            <person name="Kennell J.C."/>
            <person name="Zamora J."/>
            <person name="Farman M.L."/>
            <person name="Selker E.U."/>
            <person name="Salamov A."/>
            <person name="Shapiro H."/>
            <person name="Pangilinan J."/>
            <person name="Lindquist E."/>
            <person name="Lamers C."/>
            <person name="Grigoriev I.V."/>
            <person name="Geiser D.M."/>
            <person name="Covert S.F."/>
            <person name="Temporini E."/>
            <person name="Vanetten H.D."/>
        </authorList>
    </citation>
    <scope>NUCLEOTIDE SEQUENCE [LARGE SCALE GENOMIC DNA]</scope>
    <source>
        <strain evidence="5">ATCC MYA-4622 / CBS 123669 / FGSC 9596 / NRRL 45880 / 77-13-4</strain>
    </source>
</reference>
<dbReference type="Gene3D" id="3.40.50.12780">
    <property type="entry name" value="N-terminal domain of ligase-like"/>
    <property type="match status" value="1"/>
</dbReference>
<dbReference type="PROSITE" id="PS00455">
    <property type="entry name" value="AMP_BINDING"/>
    <property type="match status" value="1"/>
</dbReference>
<dbReference type="HOGENOM" id="CLU_000022_2_12_1"/>
<dbReference type="GO" id="GO:0005737">
    <property type="term" value="C:cytoplasm"/>
    <property type="evidence" value="ECO:0007669"/>
    <property type="project" value="TreeGrafter"/>
</dbReference>
<dbReference type="Proteomes" id="UP000005206">
    <property type="component" value="Unassembled WGS sequence"/>
</dbReference>
<dbReference type="CDD" id="cd05918">
    <property type="entry name" value="A_NRPS_SidN3_like"/>
    <property type="match status" value="1"/>
</dbReference>
<name>C7Z3E5_FUSV7</name>